<feature type="region of interest" description="Disordered" evidence="1">
    <location>
        <begin position="105"/>
        <end position="134"/>
    </location>
</feature>
<gene>
    <name evidence="2" type="ORF">M6B38_191945</name>
</gene>
<feature type="compositionally biased region" description="Basic and acidic residues" evidence="1">
    <location>
        <begin position="105"/>
        <end position="115"/>
    </location>
</feature>
<accession>A0AAX6EF30</accession>
<dbReference type="Proteomes" id="UP001140949">
    <property type="component" value="Unassembled WGS sequence"/>
</dbReference>
<sequence>MATRAVVRRTVSRRCRPVGGGRVLTSVADPEEGRHGHGGSAHRERDSATTGGRLGRSSSALERWIRCPALVVENARRRGVLLRAVLADVVELCWRLGPPALARRQEVAAKADPRLVRKKSSSAKFPARSDSESR</sequence>
<evidence type="ECO:0000256" key="1">
    <source>
        <dbReference type="SAM" id="MobiDB-lite"/>
    </source>
</evidence>
<dbReference type="AlphaFoldDB" id="A0AAX6EF30"/>
<reference evidence="2" key="1">
    <citation type="journal article" date="2023" name="GigaByte">
        <title>Genome assembly of the bearded iris, Iris pallida Lam.</title>
        <authorList>
            <person name="Bruccoleri R.E."/>
            <person name="Oakeley E.J."/>
            <person name="Faust A.M.E."/>
            <person name="Altorfer M."/>
            <person name="Dessus-Babus S."/>
            <person name="Burckhardt D."/>
            <person name="Oertli M."/>
            <person name="Naumann U."/>
            <person name="Petersen F."/>
            <person name="Wong J."/>
        </authorList>
    </citation>
    <scope>NUCLEOTIDE SEQUENCE</scope>
    <source>
        <strain evidence="2">GSM-AAB239-AS_SAM_17_03QT</strain>
    </source>
</reference>
<keyword evidence="2" id="KW-0808">Transferase</keyword>
<reference evidence="2" key="2">
    <citation type="submission" date="2023-04" db="EMBL/GenBank/DDBJ databases">
        <authorList>
            <person name="Bruccoleri R.E."/>
            <person name="Oakeley E.J."/>
            <person name="Faust A.-M."/>
            <person name="Dessus-Babus S."/>
            <person name="Altorfer M."/>
            <person name="Burckhardt D."/>
            <person name="Oertli M."/>
            <person name="Naumann U."/>
            <person name="Petersen F."/>
            <person name="Wong J."/>
        </authorList>
    </citation>
    <scope>NUCLEOTIDE SEQUENCE</scope>
    <source>
        <strain evidence="2">GSM-AAB239-AS_SAM_17_03QT</strain>
        <tissue evidence="2">Leaf</tissue>
    </source>
</reference>
<keyword evidence="2" id="KW-0418">Kinase</keyword>
<organism evidence="2 3">
    <name type="scientific">Iris pallida</name>
    <name type="common">Sweet iris</name>
    <dbReference type="NCBI Taxonomy" id="29817"/>
    <lineage>
        <taxon>Eukaryota</taxon>
        <taxon>Viridiplantae</taxon>
        <taxon>Streptophyta</taxon>
        <taxon>Embryophyta</taxon>
        <taxon>Tracheophyta</taxon>
        <taxon>Spermatophyta</taxon>
        <taxon>Magnoliopsida</taxon>
        <taxon>Liliopsida</taxon>
        <taxon>Asparagales</taxon>
        <taxon>Iridaceae</taxon>
        <taxon>Iridoideae</taxon>
        <taxon>Irideae</taxon>
        <taxon>Iris</taxon>
    </lineage>
</organism>
<evidence type="ECO:0000313" key="2">
    <source>
        <dbReference type="EMBL" id="KAJ6802591.1"/>
    </source>
</evidence>
<dbReference type="GO" id="GO:0016301">
    <property type="term" value="F:kinase activity"/>
    <property type="evidence" value="ECO:0007669"/>
    <property type="project" value="UniProtKB-KW"/>
</dbReference>
<feature type="compositionally biased region" description="Basic and acidic residues" evidence="1">
    <location>
        <begin position="31"/>
        <end position="47"/>
    </location>
</feature>
<protein>
    <submittedName>
        <fullName evidence="2">Proline-rich receptor-like protein kinase PERK3</fullName>
    </submittedName>
</protein>
<evidence type="ECO:0000313" key="3">
    <source>
        <dbReference type="Proteomes" id="UP001140949"/>
    </source>
</evidence>
<dbReference type="EMBL" id="JANAVB010037216">
    <property type="protein sequence ID" value="KAJ6802591.1"/>
    <property type="molecule type" value="Genomic_DNA"/>
</dbReference>
<keyword evidence="3" id="KW-1185">Reference proteome</keyword>
<proteinExistence type="predicted"/>
<keyword evidence="2" id="KW-0675">Receptor</keyword>
<name>A0AAX6EF30_IRIPA</name>
<comment type="caution">
    <text evidence="2">The sequence shown here is derived from an EMBL/GenBank/DDBJ whole genome shotgun (WGS) entry which is preliminary data.</text>
</comment>
<feature type="region of interest" description="Disordered" evidence="1">
    <location>
        <begin position="26"/>
        <end position="58"/>
    </location>
</feature>